<dbReference type="Proteomes" id="UP000464657">
    <property type="component" value="Chromosome"/>
</dbReference>
<evidence type="ECO:0000313" key="1">
    <source>
        <dbReference type="EMBL" id="QHI37962.1"/>
    </source>
</evidence>
<organism evidence="1 2">
    <name type="scientific">Kordia antarctica</name>
    <dbReference type="NCBI Taxonomy" id="1218801"/>
    <lineage>
        <taxon>Bacteria</taxon>
        <taxon>Pseudomonadati</taxon>
        <taxon>Bacteroidota</taxon>
        <taxon>Flavobacteriia</taxon>
        <taxon>Flavobacteriales</taxon>
        <taxon>Flavobacteriaceae</taxon>
        <taxon>Kordia</taxon>
    </lineage>
</organism>
<accession>A0A7L4ZMR5</accession>
<dbReference type="AlphaFoldDB" id="A0A7L4ZMR5"/>
<evidence type="ECO:0000313" key="2">
    <source>
        <dbReference type="Proteomes" id="UP000464657"/>
    </source>
</evidence>
<dbReference type="Pfam" id="PF14253">
    <property type="entry name" value="AbiH"/>
    <property type="match status" value="1"/>
</dbReference>
<reference evidence="1 2" key="1">
    <citation type="journal article" date="2013" name="Int. J. Syst. Evol. Microbiol.">
        <title>Kordia antarctica sp. nov., isolated from Antarctic seawater.</title>
        <authorList>
            <person name="Baek K."/>
            <person name="Choi A."/>
            <person name="Kang I."/>
            <person name="Lee K."/>
            <person name="Cho J.C."/>
        </authorList>
    </citation>
    <scope>NUCLEOTIDE SEQUENCE [LARGE SCALE GENOMIC DNA]</scope>
    <source>
        <strain evidence="1 2">IMCC3317</strain>
    </source>
</reference>
<dbReference type="InterPro" id="IPR025935">
    <property type="entry name" value="AbiH"/>
</dbReference>
<gene>
    <name evidence="1" type="ORF">IMCC3317_33450</name>
</gene>
<sequence length="407" mass="48950">MNKLIIAGNGFDLAHGLPTSYNNFMDAFWRDLKDDFEDELVKELVYIHPLNQDHFSKREVTNFKDFENNIHNYLKRNFRVYELDKYCFSQKGRAQNYDNQTILFKFKNQFFKELNKTQSIQNWVDVENEYYQALKNICKDEKLLARHKKEDVLKLHREFEQVKQLLEKYLQKNVVEAYNWSIEDSNSLLRILKPYESLDRILMLAEEFSIEEDITEIEKLMEVDSRSHTQSSSTETQILNFNYTPTFNEYVKSRKLTKFNIDINHIHGELNENIVFGFGDEMDEDYKLIEDMDDNEYLKYFKSFQYVQNSYYKDVLRFVDYEKFQVVIMGHSCGLSDRTLLNTIFEHENCRSIKVFYHQKEDGSDNYTEIIQNISRHFNDKKLMRTKIVEKTLCEPMPQIQLPKLVK</sequence>
<dbReference type="RefSeq" id="WP_160130542.1">
    <property type="nucleotide sequence ID" value="NZ_CP019288.1"/>
</dbReference>
<dbReference type="OrthoDB" id="5903604at2"/>
<name>A0A7L4ZMR5_9FLAO</name>
<dbReference type="EMBL" id="CP019288">
    <property type="protein sequence ID" value="QHI37962.1"/>
    <property type="molecule type" value="Genomic_DNA"/>
</dbReference>
<dbReference type="KEGG" id="kan:IMCC3317_33450"/>
<proteinExistence type="predicted"/>
<evidence type="ECO:0008006" key="3">
    <source>
        <dbReference type="Google" id="ProtNLM"/>
    </source>
</evidence>
<protein>
    <recommendedName>
        <fullName evidence="3">Bacteriophage abortive infection AbiH</fullName>
    </recommendedName>
</protein>
<keyword evidence="2" id="KW-1185">Reference proteome</keyword>